<feature type="domain" description="K Homology" evidence="3">
    <location>
        <begin position="115"/>
        <end position="198"/>
    </location>
</feature>
<evidence type="ECO:0000313" key="6">
    <source>
        <dbReference type="RefSeq" id="XP_008783692.2"/>
    </source>
</evidence>
<sequence>MSSRGNGLMNNALLCYMRNCSSSTGKFLLLVQHCTSVNSTFLLCGHPNRLIEGRKKRYYHAPVYVCDIQRQFDSMADWRNNNSKRSYYQEDNVYNWGSKRRNLSYDRDPNVSGPEDTVYRYLCPARKIGGIIGIGGETVNRLRAETLAKIRIGNNVPGCEERVITICSSSSETNAFGDTDDHICPAQDALFRVHDKLAACEVQRDEDKEMGGPQVTARLLVPSDQIGCVIGKGGRTIQGICTETGAQIRILRDEHLPSCAIRGDGLLQITAEAPAVKKALFQVSFCLHDNPSQLQHLFFPNISHSCQPGGPYRGPNVGDAASERPRTYPSRDGTSAREFVLHLLCPSVNIGQVIGKGGEILNQIRQDSGAYIKVDSYYDDDDCTISISSKEFFEDPISPTIDAAVRLQPGCSEKTEQESGELSYTTRLLVSARRIGCLIGIGGSAISEMKRATQANIRIIKTDLPKAASDDEATVQISGDNNAVRHALMQVTARLRANLFGREDALSSILSSMYQSMPRDLHGHGCSYSAEYCASGDVPPSEN</sequence>
<evidence type="ECO:0000313" key="7">
    <source>
        <dbReference type="RefSeq" id="XP_026658793.2"/>
    </source>
</evidence>
<dbReference type="InterPro" id="IPR004088">
    <property type="entry name" value="KH_dom_type_1"/>
</dbReference>
<reference evidence="4" key="1">
    <citation type="journal article" date="2019" name="Nat. Commun.">
        <title>Genome-wide association mapping of date palm fruit traits.</title>
        <authorList>
            <person name="Hazzouri K.M."/>
            <person name="Gros-Balthazard M."/>
            <person name="Flowers J.M."/>
            <person name="Copetti D."/>
            <person name="Lemansour A."/>
            <person name="Lebrun M."/>
            <person name="Masmoudi K."/>
            <person name="Ferrand S."/>
            <person name="Dhar M.I."/>
            <person name="Fresquez Z.A."/>
            <person name="Rosas U."/>
            <person name="Zhang J."/>
            <person name="Talag J."/>
            <person name="Lee S."/>
            <person name="Kudrna D."/>
            <person name="Powell R.F."/>
            <person name="Leitch I.J."/>
            <person name="Krueger R.R."/>
            <person name="Wing R.A."/>
            <person name="Amiri K.M.A."/>
            <person name="Purugganan M.D."/>
        </authorList>
    </citation>
    <scope>NUCLEOTIDE SEQUENCE [LARGE SCALE GENOMIC DNA]</scope>
    <source>
        <strain evidence="4">cv. Khalas</strain>
    </source>
</reference>
<dbReference type="RefSeq" id="XP_008783681.2">
    <property type="nucleotide sequence ID" value="XM_008785459.4"/>
</dbReference>
<name>A0A8B7BRE7_PHODC</name>
<feature type="domain" description="K Homology" evidence="3">
    <location>
        <begin position="213"/>
        <end position="288"/>
    </location>
</feature>
<evidence type="ECO:0000313" key="8">
    <source>
        <dbReference type="RefSeq" id="XP_026658794.2"/>
    </source>
</evidence>
<dbReference type="OrthoDB" id="1937934at2759"/>
<dbReference type="Gene3D" id="3.30.310.210">
    <property type="match status" value="2"/>
</dbReference>
<dbReference type="SMART" id="SM00322">
    <property type="entry name" value="KH"/>
    <property type="match status" value="4"/>
</dbReference>
<feature type="domain" description="K Homology" evidence="3">
    <location>
        <begin position="337"/>
        <end position="409"/>
    </location>
</feature>
<dbReference type="RefSeq" id="XP_026658803.2">
    <property type="nucleotide sequence ID" value="XM_026803002.2"/>
</dbReference>
<feature type="domain" description="K Homology" evidence="3">
    <location>
        <begin position="422"/>
        <end position="496"/>
    </location>
</feature>
<dbReference type="InterPro" id="IPR036612">
    <property type="entry name" value="KH_dom_type_1_sf"/>
</dbReference>
<dbReference type="RefSeq" id="XP_026658793.2">
    <property type="nucleotide sequence ID" value="XM_026802992.2"/>
</dbReference>
<protein>
    <submittedName>
        <fullName evidence="5 6">KH domain-containing protein At4g18375 isoform X1</fullName>
    </submittedName>
</protein>
<evidence type="ECO:0000256" key="1">
    <source>
        <dbReference type="ARBA" id="ARBA00022737"/>
    </source>
</evidence>
<gene>
    <name evidence="5 6 7 8 9 10" type="primary">LOC103702849</name>
</gene>
<dbReference type="RefSeq" id="XP_026658794.2">
    <property type="nucleotide sequence ID" value="XM_026802993.2"/>
</dbReference>
<keyword evidence="1" id="KW-0677">Repeat</keyword>
<accession>A0A8B7BRE7</accession>
<dbReference type="InterPro" id="IPR004087">
    <property type="entry name" value="KH_dom"/>
</dbReference>
<dbReference type="AlphaFoldDB" id="A0A8B7BRE7"/>
<dbReference type="RefSeq" id="XP_008783692.2">
    <property type="nucleotide sequence ID" value="XM_008785470.4"/>
</dbReference>
<dbReference type="SUPFAM" id="SSF54791">
    <property type="entry name" value="Eukaryotic type KH-domain (KH-domain type I)"/>
    <property type="match status" value="4"/>
</dbReference>
<keyword evidence="4" id="KW-1185">Reference proteome</keyword>
<dbReference type="KEGG" id="pda:103702849"/>
<evidence type="ECO:0000256" key="2">
    <source>
        <dbReference type="PROSITE-ProRule" id="PRU00117"/>
    </source>
</evidence>
<dbReference type="CDD" id="cd22459">
    <property type="entry name" value="KH-I_PEPPER_rpt1_like"/>
    <property type="match status" value="1"/>
</dbReference>
<dbReference type="GeneID" id="103702849"/>
<keyword evidence="2" id="KW-0694">RNA-binding</keyword>
<evidence type="ECO:0000313" key="4">
    <source>
        <dbReference type="Proteomes" id="UP000228380"/>
    </source>
</evidence>
<evidence type="ECO:0000313" key="9">
    <source>
        <dbReference type="RefSeq" id="XP_026658797.2"/>
    </source>
</evidence>
<evidence type="ECO:0000313" key="10">
    <source>
        <dbReference type="RefSeq" id="XP_026658803.2"/>
    </source>
</evidence>
<dbReference type="PROSITE" id="PS50084">
    <property type="entry name" value="KH_TYPE_1"/>
    <property type="match status" value="4"/>
</dbReference>
<dbReference type="CDD" id="cd22460">
    <property type="entry name" value="KH-I_PEPPER_rpt2_like"/>
    <property type="match status" value="1"/>
</dbReference>
<reference evidence="5 6" key="2">
    <citation type="submission" date="2025-04" db="UniProtKB">
        <authorList>
            <consortium name="RefSeq"/>
        </authorList>
    </citation>
    <scope>IDENTIFICATION</scope>
    <source>
        <tissue evidence="5 6">Young leaves</tissue>
    </source>
</reference>
<dbReference type="RefSeq" id="XP_026658797.2">
    <property type="nucleotide sequence ID" value="XM_026802996.2"/>
</dbReference>
<evidence type="ECO:0000259" key="3">
    <source>
        <dbReference type="SMART" id="SM00322"/>
    </source>
</evidence>
<dbReference type="PANTHER" id="PTHR10288">
    <property type="entry name" value="KH DOMAIN CONTAINING RNA BINDING PROTEIN"/>
    <property type="match status" value="1"/>
</dbReference>
<dbReference type="Pfam" id="PF00013">
    <property type="entry name" value="KH_1"/>
    <property type="match status" value="4"/>
</dbReference>
<organism evidence="4 5">
    <name type="scientific">Phoenix dactylifera</name>
    <name type="common">Date palm</name>
    <dbReference type="NCBI Taxonomy" id="42345"/>
    <lineage>
        <taxon>Eukaryota</taxon>
        <taxon>Viridiplantae</taxon>
        <taxon>Streptophyta</taxon>
        <taxon>Embryophyta</taxon>
        <taxon>Tracheophyta</taxon>
        <taxon>Spermatophyta</taxon>
        <taxon>Magnoliopsida</taxon>
        <taxon>Liliopsida</taxon>
        <taxon>Arecaceae</taxon>
        <taxon>Coryphoideae</taxon>
        <taxon>Phoeniceae</taxon>
        <taxon>Phoenix</taxon>
    </lineage>
</organism>
<proteinExistence type="predicted"/>
<evidence type="ECO:0000313" key="5">
    <source>
        <dbReference type="RefSeq" id="XP_008783681.2"/>
    </source>
</evidence>
<dbReference type="Proteomes" id="UP000228380">
    <property type="component" value="Chromosome 6"/>
</dbReference>
<dbReference type="GO" id="GO:0003723">
    <property type="term" value="F:RNA binding"/>
    <property type="evidence" value="ECO:0007669"/>
    <property type="project" value="UniProtKB-UniRule"/>
</dbReference>